<dbReference type="InterPro" id="IPR050111">
    <property type="entry name" value="C-type_lectin/snaclec_domain"/>
</dbReference>
<accession>A0A6B9L4F4</accession>
<dbReference type="InterPro" id="IPR016187">
    <property type="entry name" value="CTDL_fold"/>
</dbReference>
<proteinExistence type="evidence at transcript level"/>
<feature type="chain" id="PRO_5025441369" evidence="1">
    <location>
        <begin position="21"/>
        <end position="184"/>
    </location>
</feature>
<dbReference type="SMR" id="A0A6B9L4F4"/>
<protein>
    <submittedName>
        <fullName evidence="3">C-type lectin</fullName>
    </submittedName>
</protein>
<feature type="domain" description="C-type lectin" evidence="2">
    <location>
        <begin position="31"/>
        <end position="130"/>
    </location>
</feature>
<dbReference type="SUPFAM" id="SSF56436">
    <property type="entry name" value="C-type lectin-like"/>
    <property type="match status" value="1"/>
</dbReference>
<dbReference type="Pfam" id="PF00059">
    <property type="entry name" value="Lectin_C"/>
    <property type="match status" value="1"/>
</dbReference>
<dbReference type="EMBL" id="MN150184">
    <property type="protein sequence ID" value="QHB21812.1"/>
    <property type="molecule type" value="mRNA"/>
</dbReference>
<dbReference type="AlphaFoldDB" id="A0A6B9L4F4"/>
<dbReference type="InterPro" id="IPR016186">
    <property type="entry name" value="C-type_lectin-like/link_sf"/>
</dbReference>
<evidence type="ECO:0000256" key="1">
    <source>
        <dbReference type="SAM" id="SignalP"/>
    </source>
</evidence>
<dbReference type="PROSITE" id="PS50041">
    <property type="entry name" value="C_TYPE_LECTIN_2"/>
    <property type="match status" value="1"/>
</dbReference>
<evidence type="ECO:0000313" key="3">
    <source>
        <dbReference type="EMBL" id="QHB21812.1"/>
    </source>
</evidence>
<dbReference type="InterPro" id="IPR001304">
    <property type="entry name" value="C-type_lectin-like"/>
</dbReference>
<keyword evidence="1" id="KW-0732">Signal</keyword>
<dbReference type="Gene3D" id="3.10.100.10">
    <property type="entry name" value="Mannose-Binding Protein A, subunit A"/>
    <property type="match status" value="1"/>
</dbReference>
<organism evidence="3">
    <name type="scientific">Ruditapes philippinarum</name>
    <name type="common">Japanese carpet shell</name>
    <name type="synonym">Venerupis philippinarum</name>
    <dbReference type="NCBI Taxonomy" id="129788"/>
    <lineage>
        <taxon>Eukaryota</taxon>
        <taxon>Metazoa</taxon>
        <taxon>Spiralia</taxon>
        <taxon>Lophotrochozoa</taxon>
        <taxon>Mollusca</taxon>
        <taxon>Bivalvia</taxon>
        <taxon>Autobranchia</taxon>
        <taxon>Heteroconchia</taxon>
        <taxon>Euheterodonta</taxon>
        <taxon>Imparidentia</taxon>
        <taxon>Neoheterodontei</taxon>
        <taxon>Venerida</taxon>
        <taxon>Veneroidea</taxon>
        <taxon>Veneridae</taxon>
        <taxon>Ruditapes</taxon>
    </lineage>
</organism>
<dbReference type="SMART" id="SM00034">
    <property type="entry name" value="CLECT"/>
    <property type="match status" value="1"/>
</dbReference>
<dbReference type="CDD" id="cd00037">
    <property type="entry name" value="CLECT"/>
    <property type="match status" value="1"/>
</dbReference>
<evidence type="ECO:0000259" key="2">
    <source>
        <dbReference type="PROSITE" id="PS50041"/>
    </source>
</evidence>
<dbReference type="GO" id="GO:0030246">
    <property type="term" value="F:carbohydrate binding"/>
    <property type="evidence" value="ECO:0007669"/>
    <property type="project" value="UniProtKB-KW"/>
</dbReference>
<sequence>MKTVIVLLFVFACLAQGINGKACCSDGWIAYKDHCYHIGYGTGFTFSAARVYCQSLGAYLVRLDTLDENTFLKGFLKKTNAGNTWMGLTDKIHEGIWRWSDTNRHATFSDWGPGEPNNLVIATKTVCFSMLVKTISGMTVTVMTNLRLCAKKTKIHFSAFIKMCYVECDEIYYHVCYVYCKIVY</sequence>
<reference evidence="3" key="1">
    <citation type="journal article" date="2019" name="Fish Shellfish Immunol.">
        <title>Two c-type lectins from Venerupis philippinarum: Possible roles in immune recognition and opsonization.</title>
        <authorList>
            <person name="Zhang J."/>
            <person name="Zhang Y."/>
            <person name="Chen L."/>
            <person name="Yang J."/>
            <person name="Wei Q."/>
            <person name="Yang B."/>
            <person name="Liu X."/>
            <person name="Yang D."/>
        </authorList>
    </citation>
    <scope>NUCLEOTIDE SEQUENCE</scope>
</reference>
<feature type="signal peptide" evidence="1">
    <location>
        <begin position="1"/>
        <end position="20"/>
    </location>
</feature>
<dbReference type="PANTHER" id="PTHR22803">
    <property type="entry name" value="MANNOSE, PHOSPHOLIPASE, LECTIN RECEPTOR RELATED"/>
    <property type="match status" value="1"/>
</dbReference>
<keyword evidence="3" id="KW-0430">Lectin</keyword>
<name>A0A6B9L4F4_RUDPH</name>